<dbReference type="EMBL" id="MTYJ01000173">
    <property type="protein sequence ID" value="OWA49795.1"/>
    <property type="molecule type" value="Genomic_DNA"/>
</dbReference>
<dbReference type="AlphaFoldDB" id="A0A9X6N9A6"/>
<evidence type="ECO:0000256" key="1">
    <source>
        <dbReference type="SAM" id="MobiDB-lite"/>
    </source>
</evidence>
<feature type="region of interest" description="Disordered" evidence="1">
    <location>
        <begin position="383"/>
        <end position="412"/>
    </location>
</feature>
<keyword evidence="2" id="KW-0732">Signal</keyword>
<sequence>MQPFCNFFNTDWAALWKVFAILVMTQTFSMPEAGNNNLSVPVPASVSDLDSHNGNATVGGKAETSSSPPNPNGFDWEMGLKFAVSLAGAFGVVVAAAKCIYNKIWMKKHTYRLTNDLPYPVELVMRPHCIFTKCSMRVLIGSDGFKAELFDPPSRLERLRVCFRTFFGKKDRYFVIPESSSVELKVSHLPKHGPTVYCRYEVALAGGLSPDNGETVLPCFNNFKLCDDTLQYYFTTGGVTFSGGTECFAWHENEGHSRRLRRIIPETRMTRAIPDTADRPVELRSLCVRNEALEAPARSLDWPSGSLGAPVGYIGVSTGNLDSPFGDLDISAGNINAPAENLCAALVENFGVSTGDLDSSFGSLHTLVGNLDALAGRLDNSPENLGAQLGSPDSLSGNLDAPTGKLGAPRSGLDASAGNLDASAGTLDIPTGDLDNPFGCLDIPTGNFEALAETLDTPPEILGALTGNLDSPSGTPDATMGNRDFTFENLDAEV</sequence>
<evidence type="ECO:0000313" key="4">
    <source>
        <dbReference type="Proteomes" id="UP000192578"/>
    </source>
</evidence>
<comment type="caution">
    <text evidence="3">The sequence shown here is derived from an EMBL/GenBank/DDBJ whole genome shotgun (WGS) entry which is preliminary data.</text>
</comment>
<protein>
    <submittedName>
        <fullName evidence="3">Uncharacterized protein</fullName>
    </submittedName>
</protein>
<evidence type="ECO:0000256" key="2">
    <source>
        <dbReference type="SAM" id="SignalP"/>
    </source>
</evidence>
<gene>
    <name evidence="3" type="ORF">BV898_14330</name>
</gene>
<feature type="signal peptide" evidence="2">
    <location>
        <begin position="1"/>
        <end position="29"/>
    </location>
</feature>
<dbReference type="OrthoDB" id="7432446at2759"/>
<proteinExistence type="predicted"/>
<keyword evidence="4" id="KW-1185">Reference proteome</keyword>
<accession>A0A9X6N9A6</accession>
<reference evidence="4" key="1">
    <citation type="submission" date="2017-01" db="EMBL/GenBank/DDBJ databases">
        <title>Comparative genomics of anhydrobiosis in the tardigrade Hypsibius dujardini.</title>
        <authorList>
            <person name="Yoshida Y."/>
            <person name="Koutsovoulos G."/>
            <person name="Laetsch D."/>
            <person name="Stevens L."/>
            <person name="Kumar S."/>
            <person name="Horikawa D."/>
            <person name="Ishino K."/>
            <person name="Komine S."/>
            <person name="Tomita M."/>
            <person name="Blaxter M."/>
            <person name="Arakawa K."/>
        </authorList>
    </citation>
    <scope>NUCLEOTIDE SEQUENCE [LARGE SCALE GENOMIC DNA]</scope>
    <source>
        <strain evidence="4">Z151</strain>
    </source>
</reference>
<organism evidence="3 4">
    <name type="scientific">Hypsibius exemplaris</name>
    <name type="common">Freshwater tardigrade</name>
    <dbReference type="NCBI Taxonomy" id="2072580"/>
    <lineage>
        <taxon>Eukaryota</taxon>
        <taxon>Metazoa</taxon>
        <taxon>Ecdysozoa</taxon>
        <taxon>Tardigrada</taxon>
        <taxon>Eutardigrada</taxon>
        <taxon>Parachela</taxon>
        <taxon>Hypsibioidea</taxon>
        <taxon>Hypsibiidae</taxon>
        <taxon>Hypsibius</taxon>
    </lineage>
</organism>
<name>A0A9X6N9A6_HYPEX</name>
<evidence type="ECO:0000313" key="3">
    <source>
        <dbReference type="EMBL" id="OWA49795.1"/>
    </source>
</evidence>
<feature type="chain" id="PRO_5040726932" evidence="2">
    <location>
        <begin position="30"/>
        <end position="494"/>
    </location>
</feature>
<dbReference type="Proteomes" id="UP000192578">
    <property type="component" value="Unassembled WGS sequence"/>
</dbReference>